<sequence>MLNTKINKKFFLSIIFFSYFLRLRAQKKAFASISRIRNSFLPKSNFTPIFFPVFQERT</sequence>
<gene>
    <name evidence="1" type="ORF">LEP1GSC043_3400</name>
</gene>
<comment type="caution">
    <text evidence="1">The sequence shown here is derived from an EMBL/GenBank/DDBJ whole genome shotgun (WGS) entry which is preliminary data.</text>
</comment>
<name>N1U4F0_9LEPT</name>
<dbReference type="Proteomes" id="UP000012249">
    <property type="component" value="Unassembled WGS sequence"/>
</dbReference>
<dbReference type="AlphaFoldDB" id="N1U4F0"/>
<protein>
    <submittedName>
        <fullName evidence="1">Uncharacterized protein</fullName>
    </submittedName>
</protein>
<proteinExistence type="predicted"/>
<organism evidence="1 2">
    <name type="scientific">Leptospira weilii str. Ecochallenge</name>
    <dbReference type="NCBI Taxonomy" id="1049986"/>
    <lineage>
        <taxon>Bacteria</taxon>
        <taxon>Pseudomonadati</taxon>
        <taxon>Spirochaetota</taxon>
        <taxon>Spirochaetia</taxon>
        <taxon>Leptospirales</taxon>
        <taxon>Leptospiraceae</taxon>
        <taxon>Leptospira</taxon>
    </lineage>
</organism>
<evidence type="ECO:0000313" key="2">
    <source>
        <dbReference type="Proteomes" id="UP000012249"/>
    </source>
</evidence>
<evidence type="ECO:0000313" key="1">
    <source>
        <dbReference type="EMBL" id="EMY12976.1"/>
    </source>
</evidence>
<reference evidence="1 2" key="1">
    <citation type="submission" date="2013-02" db="EMBL/GenBank/DDBJ databases">
        <authorList>
            <person name="Harkins D.M."/>
            <person name="Durkin A.S."/>
            <person name="Brinkac L.M."/>
            <person name="Haft D.H."/>
            <person name="Selengut J.D."/>
            <person name="Sanka R."/>
            <person name="DePew J."/>
            <person name="Purushe J."/>
            <person name="Haake D.A."/>
            <person name="Matsunaga J."/>
            <person name="Vinetz J.M."/>
            <person name="Sutton G.G."/>
            <person name="Nierman W.C."/>
            <person name="Fouts D.E."/>
        </authorList>
    </citation>
    <scope>NUCLEOTIDE SEQUENCE [LARGE SCALE GENOMIC DNA]</scope>
    <source>
        <strain evidence="1 2">Ecochallenge</strain>
    </source>
</reference>
<dbReference type="EMBL" id="AHMI02000267">
    <property type="protein sequence ID" value="EMY12976.1"/>
    <property type="molecule type" value="Genomic_DNA"/>
</dbReference>
<accession>N1U4F0</accession>